<accession>A0ABD0YSU1</accession>
<keyword evidence="5" id="KW-0378">Hydrolase</keyword>
<evidence type="ECO:0000256" key="5">
    <source>
        <dbReference type="ARBA" id="ARBA00022801"/>
    </source>
</evidence>
<evidence type="ECO:0000256" key="7">
    <source>
        <dbReference type="ARBA" id="ARBA00023239"/>
    </source>
</evidence>
<comment type="caution">
    <text evidence="15">The sequence shown here is derived from an EMBL/GenBank/DDBJ whole genome shotgun (WGS) entry which is preliminary data.</text>
</comment>
<keyword evidence="16" id="KW-1185">Reference proteome</keyword>
<keyword evidence="7" id="KW-0456">Lyase</keyword>
<dbReference type="GO" id="GO:0140078">
    <property type="term" value="F:class I DNA-(apurinic or apyrimidinic site) endonuclease activity"/>
    <property type="evidence" value="ECO:0007669"/>
    <property type="project" value="UniProtKB-EC"/>
</dbReference>
<keyword evidence="9" id="KW-0511">Multifunctional enzyme</keyword>
<dbReference type="Gene3D" id="3.30.310.40">
    <property type="match status" value="1"/>
</dbReference>
<dbReference type="Proteomes" id="UP001558652">
    <property type="component" value="Unassembled WGS sequence"/>
</dbReference>
<evidence type="ECO:0000259" key="14">
    <source>
        <dbReference type="SMART" id="SM00478"/>
    </source>
</evidence>
<dbReference type="PANTHER" id="PTHR10242">
    <property type="entry name" value="8-OXOGUANINE DNA GLYCOSYLASE"/>
    <property type="match status" value="1"/>
</dbReference>
<evidence type="ECO:0000256" key="2">
    <source>
        <dbReference type="ARBA" id="ARBA00010679"/>
    </source>
</evidence>
<evidence type="ECO:0000256" key="10">
    <source>
        <dbReference type="ARBA" id="ARBA00023295"/>
    </source>
</evidence>
<dbReference type="Pfam" id="PF07934">
    <property type="entry name" value="OGG_N"/>
    <property type="match status" value="1"/>
</dbReference>
<evidence type="ECO:0000256" key="8">
    <source>
        <dbReference type="ARBA" id="ARBA00023242"/>
    </source>
</evidence>
<dbReference type="SUPFAM" id="SSF55945">
    <property type="entry name" value="TATA-box binding protein-like"/>
    <property type="match status" value="1"/>
</dbReference>
<dbReference type="FunFam" id="1.10.1670.10:FF:000005">
    <property type="entry name" value="N-glycosylase/DNA lyase OGG1"/>
    <property type="match status" value="1"/>
</dbReference>
<dbReference type="FunFam" id="1.10.340.30:FF:000006">
    <property type="entry name" value="N-glycosylase/DNA lyase isoform X2"/>
    <property type="match status" value="1"/>
</dbReference>
<evidence type="ECO:0000256" key="4">
    <source>
        <dbReference type="ARBA" id="ARBA00022763"/>
    </source>
</evidence>
<name>A0ABD0YSU1_9HEMI</name>
<dbReference type="EMBL" id="JBFDAA010000003">
    <property type="protein sequence ID" value="KAL1139021.1"/>
    <property type="molecule type" value="Genomic_DNA"/>
</dbReference>
<evidence type="ECO:0000256" key="9">
    <source>
        <dbReference type="ARBA" id="ARBA00023268"/>
    </source>
</evidence>
<dbReference type="InterPro" id="IPR023170">
    <property type="entry name" value="HhH_base_excis_C"/>
</dbReference>
<dbReference type="SUPFAM" id="SSF48150">
    <property type="entry name" value="DNA-glycosylase"/>
    <property type="match status" value="1"/>
</dbReference>
<evidence type="ECO:0000256" key="1">
    <source>
        <dbReference type="ARBA" id="ARBA00004123"/>
    </source>
</evidence>
<dbReference type="InterPro" id="IPR003265">
    <property type="entry name" value="HhH-GPD_domain"/>
</dbReference>
<sequence>MMLEGGQSFRWSKTAPSKWIGVFGGYVWTLFQKDECVDFQAMSDSIQTHESNDMASLLSNYLRLDEPLSTMYKDWCDKDPHFKATVGHARGFEGIRILNQDPVENLFSFICSSNNNIKRISSMVNNMCSLFGPNIGYLDGTSYQAFPGVESLVEEGVEEKLRKAGFGYRAAFVGRTARQLLDLGGCDWLNSLKKLPYSEAKSALMQLHGVGAKVADCVCLMSLGHMGAVPVDTHVFQIACRHYTPHLSQVKTVTDRVYNEIGDFFRKLYGDQAGWAHTVSSF</sequence>
<comment type="catalytic activity">
    <reaction evidence="12">
        <text>2'-deoxyribonucleotide-(2'-deoxyribose 5'-phosphate)-2'-deoxyribonucleotide-DNA = a 3'-end 2'-deoxyribonucleotide-(2,3-dehydro-2,3-deoxyribose 5'-phosphate)-DNA + a 5'-end 5'-phospho-2'-deoxyribonucleoside-DNA + H(+)</text>
        <dbReference type="Rhea" id="RHEA:66592"/>
        <dbReference type="Rhea" id="RHEA-COMP:13180"/>
        <dbReference type="Rhea" id="RHEA-COMP:16897"/>
        <dbReference type="Rhea" id="RHEA-COMP:17067"/>
        <dbReference type="ChEBI" id="CHEBI:15378"/>
        <dbReference type="ChEBI" id="CHEBI:136412"/>
        <dbReference type="ChEBI" id="CHEBI:157695"/>
        <dbReference type="ChEBI" id="CHEBI:167181"/>
        <dbReference type="EC" id="4.2.99.18"/>
    </reaction>
</comment>
<evidence type="ECO:0000256" key="13">
    <source>
        <dbReference type="ARBA" id="ARBA00073127"/>
    </source>
</evidence>
<dbReference type="InterPro" id="IPR052054">
    <property type="entry name" value="Oxidative_DNA_repair_enzyme"/>
</dbReference>
<dbReference type="Pfam" id="PF00730">
    <property type="entry name" value="HhH-GPD"/>
    <property type="match status" value="1"/>
</dbReference>
<dbReference type="GO" id="GO:0008534">
    <property type="term" value="F:oxidized purine nucleobase lesion DNA N-glycosylase activity"/>
    <property type="evidence" value="ECO:0007669"/>
    <property type="project" value="UniProtKB-ARBA"/>
</dbReference>
<dbReference type="Gene3D" id="1.10.340.30">
    <property type="entry name" value="Hypothetical protein, domain 2"/>
    <property type="match status" value="1"/>
</dbReference>
<comment type="similarity">
    <text evidence="2">Belongs to the type-1 OGG1 family.</text>
</comment>
<comment type="function">
    <text evidence="11">DNA repair enzyme that incises DNA at 8-oxoG residues. Excises 7,8-dihydro-8-oxoguanine and 2,6-diamino-4-hydroxy-5-N-methylformamidopyrimidine (FAPY) from damaged DNA. Has a beta-lyase activity that nicks DNA 3' to the lesion.</text>
</comment>
<dbReference type="GO" id="GO:0005634">
    <property type="term" value="C:nucleus"/>
    <property type="evidence" value="ECO:0007669"/>
    <property type="project" value="UniProtKB-SubCell"/>
</dbReference>
<keyword evidence="4" id="KW-0227">DNA damage</keyword>
<dbReference type="SMART" id="SM00478">
    <property type="entry name" value="ENDO3c"/>
    <property type="match status" value="1"/>
</dbReference>
<dbReference type="PANTHER" id="PTHR10242:SF2">
    <property type="entry name" value="N-GLYCOSYLASE_DNA LYASE"/>
    <property type="match status" value="1"/>
</dbReference>
<reference evidence="15 16" key="1">
    <citation type="submission" date="2024-07" db="EMBL/GenBank/DDBJ databases">
        <title>Chromosome-level genome assembly of the water stick insect Ranatra chinensis (Heteroptera: Nepidae).</title>
        <authorList>
            <person name="Liu X."/>
        </authorList>
    </citation>
    <scope>NUCLEOTIDE SEQUENCE [LARGE SCALE GENOMIC DNA]</scope>
    <source>
        <strain evidence="15">Cailab_2021Rc</strain>
        <tissue evidence="15">Muscle</tissue>
    </source>
</reference>
<dbReference type="GO" id="GO:0006284">
    <property type="term" value="P:base-excision repair"/>
    <property type="evidence" value="ECO:0007669"/>
    <property type="project" value="UniProtKB-ARBA"/>
</dbReference>
<organism evidence="15 16">
    <name type="scientific">Ranatra chinensis</name>
    <dbReference type="NCBI Taxonomy" id="642074"/>
    <lineage>
        <taxon>Eukaryota</taxon>
        <taxon>Metazoa</taxon>
        <taxon>Ecdysozoa</taxon>
        <taxon>Arthropoda</taxon>
        <taxon>Hexapoda</taxon>
        <taxon>Insecta</taxon>
        <taxon>Pterygota</taxon>
        <taxon>Neoptera</taxon>
        <taxon>Paraneoptera</taxon>
        <taxon>Hemiptera</taxon>
        <taxon>Heteroptera</taxon>
        <taxon>Panheteroptera</taxon>
        <taxon>Nepomorpha</taxon>
        <taxon>Nepidae</taxon>
        <taxon>Ranatrinae</taxon>
        <taxon>Ranatra</taxon>
    </lineage>
</organism>
<dbReference type="InterPro" id="IPR012904">
    <property type="entry name" value="OGG_N"/>
</dbReference>
<evidence type="ECO:0000256" key="6">
    <source>
        <dbReference type="ARBA" id="ARBA00023204"/>
    </source>
</evidence>
<dbReference type="AlphaFoldDB" id="A0ABD0YSU1"/>
<proteinExistence type="inferred from homology"/>
<evidence type="ECO:0000313" key="15">
    <source>
        <dbReference type="EMBL" id="KAL1139021.1"/>
    </source>
</evidence>
<dbReference type="Gene3D" id="1.10.1670.10">
    <property type="entry name" value="Helix-hairpin-Helix base-excision DNA repair enzymes (C-terminal)"/>
    <property type="match status" value="1"/>
</dbReference>
<evidence type="ECO:0000256" key="12">
    <source>
        <dbReference type="ARBA" id="ARBA00044632"/>
    </source>
</evidence>
<evidence type="ECO:0000256" key="3">
    <source>
        <dbReference type="ARBA" id="ARBA00012720"/>
    </source>
</evidence>
<evidence type="ECO:0000256" key="11">
    <source>
        <dbReference type="ARBA" id="ARBA00025652"/>
    </source>
</evidence>
<dbReference type="EC" id="4.2.99.18" evidence="3"/>
<gene>
    <name evidence="15" type="ORF">AAG570_009082</name>
</gene>
<keyword evidence="8" id="KW-0539">Nucleus</keyword>
<comment type="subcellular location">
    <subcellularLocation>
        <location evidence="1">Nucleus</location>
    </subcellularLocation>
</comment>
<protein>
    <recommendedName>
        <fullName evidence="13">N-glycosylase/DNA lyase</fullName>
        <ecNumber evidence="3">4.2.99.18</ecNumber>
    </recommendedName>
</protein>
<keyword evidence="10" id="KW-0326">Glycosidase</keyword>
<evidence type="ECO:0000313" key="16">
    <source>
        <dbReference type="Proteomes" id="UP001558652"/>
    </source>
</evidence>
<feature type="domain" description="HhH-GPD" evidence="14">
    <location>
        <begin position="111"/>
        <end position="278"/>
    </location>
</feature>
<dbReference type="CDD" id="cd00056">
    <property type="entry name" value="ENDO3c"/>
    <property type="match status" value="1"/>
</dbReference>
<keyword evidence="6" id="KW-0234">DNA repair</keyword>
<dbReference type="InterPro" id="IPR011257">
    <property type="entry name" value="DNA_glycosylase"/>
</dbReference>